<dbReference type="InterPro" id="IPR011990">
    <property type="entry name" value="TPR-like_helical_dom_sf"/>
</dbReference>
<accession>A0A402AU73</accession>
<evidence type="ECO:0000313" key="4">
    <source>
        <dbReference type="Proteomes" id="UP000287188"/>
    </source>
</evidence>
<evidence type="ECO:0000256" key="1">
    <source>
        <dbReference type="ARBA" id="ARBA00022737"/>
    </source>
</evidence>
<evidence type="ECO:0000313" key="3">
    <source>
        <dbReference type="EMBL" id="GCE22696.1"/>
    </source>
</evidence>
<dbReference type="InterPro" id="IPR019734">
    <property type="entry name" value="TPR_rpt"/>
</dbReference>
<dbReference type="EMBL" id="BIFS01000002">
    <property type="protein sequence ID" value="GCE22696.1"/>
    <property type="molecule type" value="Genomic_DNA"/>
</dbReference>
<name>A0A402AU73_9CHLR</name>
<sequence length="126" mass="14016">MADEKNSNDQSTLSESFNHISTLIQQKHYEEALAACKQALQQDPANAQLYRIKGSLLARRFDNPVGALEAFEQALLLNSDDASTWVAKSQALWQLKLHPEALAASEQAILHDPQNARAYYYKGPAC</sequence>
<proteinExistence type="predicted"/>
<gene>
    <name evidence="3" type="ORF">KDK_64960</name>
</gene>
<dbReference type="Gene3D" id="1.25.40.10">
    <property type="entry name" value="Tetratricopeptide repeat domain"/>
    <property type="match status" value="2"/>
</dbReference>
<dbReference type="SUPFAM" id="SSF48439">
    <property type="entry name" value="Protein prenylyltransferase"/>
    <property type="match status" value="1"/>
</dbReference>
<evidence type="ECO:0000256" key="2">
    <source>
        <dbReference type="ARBA" id="ARBA00022803"/>
    </source>
</evidence>
<organism evidence="3 4">
    <name type="scientific">Dictyobacter kobayashii</name>
    <dbReference type="NCBI Taxonomy" id="2014872"/>
    <lineage>
        <taxon>Bacteria</taxon>
        <taxon>Bacillati</taxon>
        <taxon>Chloroflexota</taxon>
        <taxon>Ktedonobacteria</taxon>
        <taxon>Ktedonobacterales</taxon>
        <taxon>Dictyobacteraceae</taxon>
        <taxon>Dictyobacter</taxon>
    </lineage>
</organism>
<dbReference type="RefSeq" id="WP_126555834.1">
    <property type="nucleotide sequence ID" value="NZ_BIFS01000002.1"/>
</dbReference>
<dbReference type="PANTHER" id="PTHR44943">
    <property type="entry name" value="CELLULOSE SYNTHASE OPERON PROTEIN C"/>
    <property type="match status" value="1"/>
</dbReference>
<dbReference type="AlphaFoldDB" id="A0A402AU73"/>
<reference evidence="4" key="1">
    <citation type="submission" date="2018-12" db="EMBL/GenBank/DDBJ databases">
        <title>Tengunoibacter tsumagoiensis gen. nov., sp. nov., Dictyobacter kobayashii sp. nov., D. alpinus sp. nov., and D. joshuensis sp. nov. and description of Dictyobacteraceae fam. nov. within the order Ktedonobacterales isolated from Tengu-no-mugimeshi.</title>
        <authorList>
            <person name="Wang C.M."/>
            <person name="Zheng Y."/>
            <person name="Sakai Y."/>
            <person name="Toyoda A."/>
            <person name="Minakuchi Y."/>
            <person name="Abe K."/>
            <person name="Yokota A."/>
            <person name="Yabe S."/>
        </authorList>
    </citation>
    <scope>NUCLEOTIDE SEQUENCE [LARGE SCALE GENOMIC DNA]</scope>
    <source>
        <strain evidence="4">Uno11</strain>
    </source>
</reference>
<keyword evidence="1" id="KW-0677">Repeat</keyword>
<dbReference type="OrthoDB" id="423509at2"/>
<comment type="caution">
    <text evidence="3">The sequence shown here is derived from an EMBL/GenBank/DDBJ whole genome shotgun (WGS) entry which is preliminary data.</text>
</comment>
<keyword evidence="2" id="KW-0802">TPR repeat</keyword>
<dbReference type="Proteomes" id="UP000287188">
    <property type="component" value="Unassembled WGS sequence"/>
</dbReference>
<dbReference type="Pfam" id="PF13432">
    <property type="entry name" value="TPR_16"/>
    <property type="match status" value="2"/>
</dbReference>
<dbReference type="InterPro" id="IPR051685">
    <property type="entry name" value="Ycf3/AcsC/BcsC/TPR_MFPF"/>
</dbReference>
<protein>
    <submittedName>
        <fullName evidence="3">Uncharacterized protein</fullName>
    </submittedName>
</protein>
<dbReference type="SMART" id="SM00028">
    <property type="entry name" value="TPR"/>
    <property type="match status" value="3"/>
</dbReference>
<dbReference type="PANTHER" id="PTHR44943:SF4">
    <property type="entry name" value="TPR REPEAT-CONTAINING PROTEIN MJ0798"/>
    <property type="match status" value="1"/>
</dbReference>
<keyword evidence="4" id="KW-1185">Reference proteome</keyword>